<keyword evidence="7" id="KW-1185">Reference proteome</keyword>
<feature type="transmembrane region" description="Helical" evidence="5">
    <location>
        <begin position="92"/>
        <end position="113"/>
    </location>
</feature>
<organism evidence="6 7">
    <name type="scientific">Ogataea philodendri</name>
    <dbReference type="NCBI Taxonomy" id="1378263"/>
    <lineage>
        <taxon>Eukaryota</taxon>
        <taxon>Fungi</taxon>
        <taxon>Dikarya</taxon>
        <taxon>Ascomycota</taxon>
        <taxon>Saccharomycotina</taxon>
        <taxon>Pichiomycetes</taxon>
        <taxon>Pichiales</taxon>
        <taxon>Pichiaceae</taxon>
        <taxon>Ogataea</taxon>
    </lineage>
</organism>
<name>A0A9P8TA26_9ASCO</name>
<feature type="transmembrane region" description="Helical" evidence="5">
    <location>
        <begin position="209"/>
        <end position="228"/>
    </location>
</feature>
<proteinExistence type="predicted"/>
<accession>A0A9P8TA26</accession>
<dbReference type="InterPro" id="IPR036259">
    <property type="entry name" value="MFS_trans_sf"/>
</dbReference>
<dbReference type="AlphaFoldDB" id="A0A9P8TA26"/>
<dbReference type="InterPro" id="IPR011701">
    <property type="entry name" value="MFS"/>
</dbReference>
<sequence length="536" mass="60193">MKINTEAIPGTVHLVDYGTEVGEAIKEVVLSPTPNTLDPNNEPLLWNRNRKYLSLFCVIVYTYAVGVTSAAIYSVLENIVDNTNLTLDNLNQGTGCAFLFYGWGCVFWQALALQYGKRPVYLFTCLATALLCIWTPYTNGYSEWIGSKILTGFFGAPIESLLEISISDIYFEHERGTYMGVYALSLVTSNYMAPLVAGFIADGQGWKWVRYWCAIFDAVCFVVLFFLMEETKYSRPHISVDDEIPQTAEKTHDADALKMVAQTEVRSVQQDTDSQLPVPPGKTYAQRLKLLDKPRPFMMHKIIIRQFAMLRFPGIVWAGFQYGTSLVWFNVLNATASSIYSSSPYNFSTSIIGVTYACPIIFCFIFSYYTGITGDKIRIYLARKSNGVSEPEHRLWLMLLYLIICPFALILWGVGAYHKVHWFGIVFGMGLLGGTATLGCSCSVNYVVESYRELSGQAMVPVILIRNTMSFAINYGITPWVSNQGLQNTFIAAAGISIACIGTFVPMIYTGKYWRNRTKLAYWTYLQEALDTGMAH</sequence>
<evidence type="ECO:0000256" key="1">
    <source>
        <dbReference type="ARBA" id="ARBA00004141"/>
    </source>
</evidence>
<reference evidence="6" key="2">
    <citation type="submission" date="2021-01" db="EMBL/GenBank/DDBJ databases">
        <authorList>
            <person name="Schikora-Tamarit M.A."/>
        </authorList>
    </citation>
    <scope>NUCLEOTIDE SEQUENCE</scope>
    <source>
        <strain evidence="6">CBS6075</strain>
    </source>
</reference>
<keyword evidence="3 5" id="KW-1133">Transmembrane helix</keyword>
<reference evidence="6" key="1">
    <citation type="journal article" date="2021" name="Open Biol.">
        <title>Shared evolutionary footprints suggest mitochondrial oxidative damage underlies multiple complex I losses in fungi.</title>
        <authorList>
            <person name="Schikora-Tamarit M.A."/>
            <person name="Marcet-Houben M."/>
            <person name="Nosek J."/>
            <person name="Gabaldon T."/>
        </authorList>
    </citation>
    <scope>NUCLEOTIDE SEQUENCE</scope>
    <source>
        <strain evidence="6">CBS6075</strain>
    </source>
</reference>
<evidence type="ECO:0000313" key="6">
    <source>
        <dbReference type="EMBL" id="KAH3671164.1"/>
    </source>
</evidence>
<evidence type="ECO:0000256" key="3">
    <source>
        <dbReference type="ARBA" id="ARBA00022989"/>
    </source>
</evidence>
<dbReference type="Proteomes" id="UP000769157">
    <property type="component" value="Unassembled WGS sequence"/>
</dbReference>
<dbReference type="RefSeq" id="XP_046064532.1">
    <property type="nucleotide sequence ID" value="XM_046209017.1"/>
</dbReference>
<evidence type="ECO:0000256" key="5">
    <source>
        <dbReference type="SAM" id="Phobius"/>
    </source>
</evidence>
<evidence type="ECO:0000256" key="4">
    <source>
        <dbReference type="ARBA" id="ARBA00023136"/>
    </source>
</evidence>
<dbReference type="PANTHER" id="PTHR23502">
    <property type="entry name" value="MAJOR FACILITATOR SUPERFAMILY"/>
    <property type="match status" value="1"/>
</dbReference>
<comment type="subcellular location">
    <subcellularLocation>
        <location evidence="1">Membrane</location>
        <topology evidence="1">Multi-pass membrane protein</topology>
    </subcellularLocation>
</comment>
<dbReference type="Gene3D" id="1.20.1250.20">
    <property type="entry name" value="MFS general substrate transporter like domains"/>
    <property type="match status" value="1"/>
</dbReference>
<evidence type="ECO:0008006" key="8">
    <source>
        <dbReference type="Google" id="ProtNLM"/>
    </source>
</evidence>
<keyword evidence="2 5" id="KW-0812">Transmembrane</keyword>
<feature type="transmembrane region" description="Helical" evidence="5">
    <location>
        <begin position="52"/>
        <end position="72"/>
    </location>
</feature>
<protein>
    <recommendedName>
        <fullName evidence="8">Major facilitator superfamily (MFS) profile domain-containing protein</fullName>
    </recommendedName>
</protein>
<dbReference type="EMBL" id="JAEUBE010000084">
    <property type="protein sequence ID" value="KAH3671164.1"/>
    <property type="molecule type" value="Genomic_DNA"/>
</dbReference>
<feature type="transmembrane region" description="Helical" evidence="5">
    <location>
        <begin position="420"/>
        <end position="446"/>
    </location>
</feature>
<dbReference type="GeneID" id="70232843"/>
<evidence type="ECO:0000256" key="2">
    <source>
        <dbReference type="ARBA" id="ARBA00022692"/>
    </source>
</evidence>
<feature type="transmembrane region" description="Helical" evidence="5">
    <location>
        <begin position="489"/>
        <end position="509"/>
    </location>
</feature>
<feature type="transmembrane region" description="Helical" evidence="5">
    <location>
        <begin position="395"/>
        <end position="414"/>
    </location>
</feature>
<dbReference type="OrthoDB" id="5215911at2759"/>
<feature type="transmembrane region" description="Helical" evidence="5">
    <location>
        <begin position="120"/>
        <end position="137"/>
    </location>
</feature>
<gene>
    <name evidence="6" type="ORF">OGAPHI_000875</name>
</gene>
<dbReference type="Pfam" id="PF07690">
    <property type="entry name" value="MFS_1"/>
    <property type="match status" value="1"/>
</dbReference>
<feature type="transmembrane region" description="Helical" evidence="5">
    <location>
        <begin position="308"/>
        <end position="331"/>
    </location>
</feature>
<dbReference type="PANTHER" id="PTHR23502:SF30">
    <property type="entry name" value="TRANSPORTER, PUTATIVE (AFU_ORTHOLOGUE AFUA_8G04702)-RELATED"/>
    <property type="match status" value="1"/>
</dbReference>
<dbReference type="SUPFAM" id="SSF103473">
    <property type="entry name" value="MFS general substrate transporter"/>
    <property type="match status" value="1"/>
</dbReference>
<comment type="caution">
    <text evidence="6">The sequence shown here is derived from an EMBL/GenBank/DDBJ whole genome shotgun (WGS) entry which is preliminary data.</text>
</comment>
<evidence type="ECO:0000313" key="7">
    <source>
        <dbReference type="Proteomes" id="UP000769157"/>
    </source>
</evidence>
<feature type="transmembrane region" description="Helical" evidence="5">
    <location>
        <begin position="351"/>
        <end position="374"/>
    </location>
</feature>
<feature type="transmembrane region" description="Helical" evidence="5">
    <location>
        <begin position="458"/>
        <end position="477"/>
    </location>
</feature>
<dbReference type="GO" id="GO:0005886">
    <property type="term" value="C:plasma membrane"/>
    <property type="evidence" value="ECO:0007669"/>
    <property type="project" value="TreeGrafter"/>
</dbReference>
<keyword evidence="4 5" id="KW-0472">Membrane</keyword>
<dbReference type="GO" id="GO:0022857">
    <property type="term" value="F:transmembrane transporter activity"/>
    <property type="evidence" value="ECO:0007669"/>
    <property type="project" value="InterPro"/>
</dbReference>